<evidence type="ECO:0008006" key="2">
    <source>
        <dbReference type="Google" id="ProtNLM"/>
    </source>
</evidence>
<reference evidence="1" key="1">
    <citation type="submission" date="2016-04" db="EMBL/GenBank/DDBJ databases">
        <authorList>
            <person name="Evans L.H."/>
            <person name="Alamgir A."/>
            <person name="Owens N."/>
            <person name="Weber N.D."/>
            <person name="Virtaneva K."/>
            <person name="Barbian K."/>
            <person name="Babar A."/>
            <person name="Rosenke K."/>
        </authorList>
    </citation>
    <scope>NUCLEOTIDE SEQUENCE</scope>
    <source>
        <strain evidence="1">86-1</strain>
    </source>
</reference>
<dbReference type="RefSeq" id="WP_296937956.1">
    <property type="nucleotide sequence ID" value="NZ_LT599032.1"/>
</dbReference>
<name>A0A212IUK7_9BACT</name>
<accession>A0A212IUK7</accession>
<dbReference type="Pfam" id="PF13646">
    <property type="entry name" value="HEAT_2"/>
    <property type="match status" value="1"/>
</dbReference>
<dbReference type="SUPFAM" id="SSF48371">
    <property type="entry name" value="ARM repeat"/>
    <property type="match status" value="1"/>
</dbReference>
<proteinExistence type="predicted"/>
<organism evidence="1">
    <name type="scientific">uncultured Dysgonomonas sp</name>
    <dbReference type="NCBI Taxonomy" id="206096"/>
    <lineage>
        <taxon>Bacteria</taxon>
        <taxon>Pseudomonadati</taxon>
        <taxon>Bacteroidota</taxon>
        <taxon>Bacteroidia</taxon>
        <taxon>Bacteroidales</taxon>
        <taxon>Dysgonomonadaceae</taxon>
        <taxon>Dysgonomonas</taxon>
        <taxon>environmental samples</taxon>
    </lineage>
</organism>
<gene>
    <name evidence="1" type="ORF">KL86DYS1_10176</name>
</gene>
<dbReference type="AlphaFoldDB" id="A0A212IUK7"/>
<evidence type="ECO:0000313" key="1">
    <source>
        <dbReference type="EMBL" id="SBV90829.1"/>
    </source>
</evidence>
<dbReference type="EMBL" id="FLUM01000001">
    <property type="protein sequence ID" value="SBV90829.1"/>
    <property type="molecule type" value="Genomic_DNA"/>
</dbReference>
<sequence length="616" mass="71974">MKLQPLYDLQQEINRLFIAGSKFAKGDPRLQKHIPILQKLGEKASVFGKLAKDIEELLNTDAQQSSEKLMTISTLLYSILYTQGELVETDVEETPQTPNIPLDEVNTEYSYLQLKPVMQALTTSNSGRLEILKDALERNIFNDSRTYQYLDIALGDKYAELCDYVEKTIIPKVGKPIVPFLIQNFKYEDKTENARRLRLLNKFNYAQLPEMVDKILSESLPVLQAEAIHILSGDSKNEELIIKLADDKNKLVREAAYMGLVELGTRASLEKLKDVYINNKNKTNLPAIVTALASSKLPFFFQEIFNQVVKAFEEFVALDKDALDKYYIDKLERFSHNIEILENKNSPEVIDFYSRVLRSREYNELISTKKNQLEYIASNITSNITKGLKAFPNVQVIKFYETNMNDIPETNWKRSLWGYYFYDAIEAGYSKEKMFDIFSPQFRRNTIGINHLYTVYTDDENYYYSNINEHNIKVDTDKIDKRWLEILYSLFTVDKYKWRHEHDRALRLISACEPESEKLDKLLVKLVGFTMPGDQVSIFRIIMERKVKDRFDIIYSAMAKYAPKTYYYVLNSLKNIGIWNQFPKEYAAKYRELYKKNPLQIYEDIADEIESSHNNL</sequence>
<protein>
    <recommendedName>
        <fullName evidence="2">HEAT repeat domain-containing protein</fullName>
    </recommendedName>
</protein>
<dbReference type="InterPro" id="IPR016024">
    <property type="entry name" value="ARM-type_fold"/>
</dbReference>